<dbReference type="Proteomes" id="UP000177111">
    <property type="component" value="Unassembled WGS sequence"/>
</dbReference>
<evidence type="ECO:0000256" key="1">
    <source>
        <dbReference type="ARBA" id="ARBA00022980"/>
    </source>
</evidence>
<dbReference type="GO" id="GO:0005737">
    <property type="term" value="C:cytoplasm"/>
    <property type="evidence" value="ECO:0007669"/>
    <property type="project" value="UniProtKB-ARBA"/>
</dbReference>
<evidence type="ECO:0000313" key="6">
    <source>
        <dbReference type="Proteomes" id="UP000177111"/>
    </source>
</evidence>
<dbReference type="InterPro" id="IPR023803">
    <property type="entry name" value="Ribosomal_bS16_dom_sf"/>
</dbReference>
<dbReference type="NCBIfam" id="TIGR00002">
    <property type="entry name" value="S16"/>
    <property type="match status" value="1"/>
</dbReference>
<dbReference type="PANTHER" id="PTHR12919">
    <property type="entry name" value="30S RIBOSOMAL PROTEIN S16"/>
    <property type="match status" value="1"/>
</dbReference>
<keyword evidence="1 3" id="KW-0689">Ribosomal protein</keyword>
<dbReference type="GO" id="GO:0015935">
    <property type="term" value="C:small ribosomal subunit"/>
    <property type="evidence" value="ECO:0007669"/>
    <property type="project" value="TreeGrafter"/>
</dbReference>
<feature type="compositionally biased region" description="Polar residues" evidence="4">
    <location>
        <begin position="168"/>
        <end position="183"/>
    </location>
</feature>
<organism evidence="5 6">
    <name type="scientific">Candidatus Yanofskybacteria bacterium RIFCSPLOWO2_02_FULL_44_18</name>
    <dbReference type="NCBI Taxonomy" id="1802705"/>
    <lineage>
        <taxon>Bacteria</taxon>
        <taxon>Candidatus Yanofskyibacteriota</taxon>
    </lineage>
</organism>
<protein>
    <recommendedName>
        <fullName evidence="3">Small ribosomal subunit protein bS16</fullName>
    </recommendedName>
</protein>
<dbReference type="Gene3D" id="3.30.1320.10">
    <property type="match status" value="1"/>
</dbReference>
<name>A0A1F8H1M9_9BACT</name>
<evidence type="ECO:0000313" key="5">
    <source>
        <dbReference type="EMBL" id="OGN31150.1"/>
    </source>
</evidence>
<accession>A0A1F8H1M9</accession>
<gene>
    <name evidence="3" type="primary">rpsP</name>
    <name evidence="5" type="ORF">A3I96_02565</name>
</gene>
<evidence type="ECO:0000256" key="3">
    <source>
        <dbReference type="HAMAP-Rule" id="MF_00385"/>
    </source>
</evidence>
<evidence type="ECO:0000256" key="2">
    <source>
        <dbReference type="ARBA" id="ARBA00023274"/>
    </source>
</evidence>
<dbReference type="HAMAP" id="MF_00385">
    <property type="entry name" value="Ribosomal_bS16"/>
    <property type="match status" value="1"/>
</dbReference>
<feature type="compositionally biased region" description="Basic and acidic residues" evidence="4">
    <location>
        <begin position="137"/>
        <end position="150"/>
    </location>
</feature>
<dbReference type="GO" id="GO:0006412">
    <property type="term" value="P:translation"/>
    <property type="evidence" value="ECO:0007669"/>
    <property type="project" value="UniProtKB-UniRule"/>
</dbReference>
<comment type="caution">
    <text evidence="5">The sequence shown here is derived from an EMBL/GenBank/DDBJ whole genome shotgun (WGS) entry which is preliminary data.</text>
</comment>
<feature type="compositionally biased region" description="Polar residues" evidence="4">
    <location>
        <begin position="151"/>
        <end position="160"/>
    </location>
</feature>
<dbReference type="GO" id="GO:0003735">
    <property type="term" value="F:structural constituent of ribosome"/>
    <property type="evidence" value="ECO:0007669"/>
    <property type="project" value="InterPro"/>
</dbReference>
<dbReference type="EMBL" id="MGKT01000006">
    <property type="protein sequence ID" value="OGN31150.1"/>
    <property type="molecule type" value="Genomic_DNA"/>
</dbReference>
<evidence type="ECO:0000256" key="4">
    <source>
        <dbReference type="SAM" id="MobiDB-lite"/>
    </source>
</evidence>
<dbReference type="PANTHER" id="PTHR12919:SF20">
    <property type="entry name" value="SMALL RIBOSOMAL SUBUNIT PROTEIN BS16M"/>
    <property type="match status" value="1"/>
</dbReference>
<proteinExistence type="inferred from homology"/>
<keyword evidence="2 3" id="KW-0687">Ribonucleoprotein</keyword>
<sequence>MCLSNHIILTADLKVDIFLNAKICIKLPYLLLFQGFMLNIRLQRTGKRGQAHFRIIIAEHTKKPKGEVLELLGYYNPHENKLEAKLDRIEYWISKGAGISPTVNNLLVNYKIWDRPKMQTWKPKKKEKTSPQNAPVKTEKAADAVPEKPAENSTVSQATVEPSPEIQLETQPEASKEQPNPTQ</sequence>
<feature type="region of interest" description="Disordered" evidence="4">
    <location>
        <begin position="120"/>
        <end position="183"/>
    </location>
</feature>
<dbReference type="AlphaFoldDB" id="A0A1F8H1M9"/>
<dbReference type="InterPro" id="IPR000307">
    <property type="entry name" value="Ribosomal_bS16"/>
</dbReference>
<reference evidence="5 6" key="1">
    <citation type="journal article" date="2016" name="Nat. Commun.">
        <title>Thousands of microbial genomes shed light on interconnected biogeochemical processes in an aquifer system.</title>
        <authorList>
            <person name="Anantharaman K."/>
            <person name="Brown C.T."/>
            <person name="Hug L.A."/>
            <person name="Sharon I."/>
            <person name="Castelle C.J."/>
            <person name="Probst A.J."/>
            <person name="Thomas B.C."/>
            <person name="Singh A."/>
            <person name="Wilkins M.J."/>
            <person name="Karaoz U."/>
            <person name="Brodie E.L."/>
            <person name="Williams K.H."/>
            <person name="Hubbard S.S."/>
            <person name="Banfield J.F."/>
        </authorList>
    </citation>
    <scope>NUCLEOTIDE SEQUENCE [LARGE SCALE GENOMIC DNA]</scope>
</reference>
<dbReference type="Pfam" id="PF00886">
    <property type="entry name" value="Ribosomal_S16"/>
    <property type="match status" value="1"/>
</dbReference>
<comment type="similarity">
    <text evidence="3">Belongs to the bacterial ribosomal protein bS16 family.</text>
</comment>
<dbReference type="SUPFAM" id="SSF54565">
    <property type="entry name" value="Ribosomal protein S16"/>
    <property type="match status" value="1"/>
</dbReference>